<dbReference type="SUPFAM" id="SSF47781">
    <property type="entry name" value="RuvA domain 2-like"/>
    <property type="match status" value="1"/>
</dbReference>
<dbReference type="InterPro" id="IPR051675">
    <property type="entry name" value="Endo/Exo/Phosphatase_dom_1"/>
</dbReference>
<gene>
    <name evidence="3" type="ORF">H8705_00400</name>
</gene>
<name>A0A926EIM1_9FIRM</name>
<comment type="caution">
    <text evidence="3">The sequence shown here is derived from an EMBL/GenBank/DDBJ whole genome shotgun (WGS) entry which is preliminary data.</text>
</comment>
<evidence type="ECO:0000313" key="3">
    <source>
        <dbReference type="EMBL" id="MBC8584043.1"/>
    </source>
</evidence>
<dbReference type="EMBL" id="JACRTD010000001">
    <property type="protein sequence ID" value="MBC8584043.1"/>
    <property type="molecule type" value="Genomic_DNA"/>
</dbReference>
<keyword evidence="1" id="KW-0812">Transmembrane</keyword>
<dbReference type="Pfam" id="PF12836">
    <property type="entry name" value="HHH_3"/>
    <property type="match status" value="1"/>
</dbReference>
<sequence>MCSCMNYKISAFTVLLIGIVLAAVLFWYNFSNAPANLPTQLTYDPPQILNPHPDLEGVQVNVNTADAQELQLLPGIGPVTAERIISYREKNGNFTASGDLLNVEGIGEKTLEAIEIYIVFG</sequence>
<dbReference type="GO" id="GO:0006281">
    <property type="term" value="P:DNA repair"/>
    <property type="evidence" value="ECO:0007669"/>
    <property type="project" value="InterPro"/>
</dbReference>
<dbReference type="PANTHER" id="PTHR21180:SF32">
    <property type="entry name" value="ENDONUCLEASE_EXONUCLEASE_PHOSPHATASE FAMILY DOMAIN-CONTAINING PROTEIN 1"/>
    <property type="match status" value="1"/>
</dbReference>
<proteinExistence type="predicted"/>
<dbReference type="AlphaFoldDB" id="A0A926EIM1"/>
<keyword evidence="1" id="KW-1133">Transmembrane helix</keyword>
<dbReference type="InterPro" id="IPR003583">
    <property type="entry name" value="Hlx-hairpin-Hlx_DNA-bd_motif"/>
</dbReference>
<accession>A0A926EIM1</accession>
<evidence type="ECO:0000313" key="4">
    <source>
        <dbReference type="Proteomes" id="UP000623678"/>
    </source>
</evidence>
<organism evidence="3 4">
    <name type="scientific">Youxingia wuxianensis</name>
    <dbReference type="NCBI Taxonomy" id="2763678"/>
    <lineage>
        <taxon>Bacteria</taxon>
        <taxon>Bacillati</taxon>
        <taxon>Bacillota</taxon>
        <taxon>Clostridia</taxon>
        <taxon>Eubacteriales</taxon>
        <taxon>Oscillospiraceae</taxon>
        <taxon>Youxingia</taxon>
    </lineage>
</organism>
<evidence type="ECO:0000259" key="2">
    <source>
        <dbReference type="SMART" id="SM00278"/>
    </source>
</evidence>
<dbReference type="Gene3D" id="1.10.150.320">
    <property type="entry name" value="Photosystem II 12 kDa extrinsic protein"/>
    <property type="match status" value="1"/>
</dbReference>
<dbReference type="NCBIfam" id="TIGR00426">
    <property type="entry name" value="competence protein ComEA helix-hairpin-helix repeat region"/>
    <property type="match status" value="1"/>
</dbReference>
<dbReference type="SMART" id="SM00278">
    <property type="entry name" value="HhH1"/>
    <property type="match status" value="2"/>
</dbReference>
<keyword evidence="1" id="KW-0472">Membrane</keyword>
<dbReference type="GO" id="GO:0015628">
    <property type="term" value="P:protein secretion by the type II secretion system"/>
    <property type="evidence" value="ECO:0007669"/>
    <property type="project" value="TreeGrafter"/>
</dbReference>
<evidence type="ECO:0000256" key="1">
    <source>
        <dbReference type="SAM" id="Phobius"/>
    </source>
</evidence>
<dbReference type="InterPro" id="IPR010994">
    <property type="entry name" value="RuvA_2-like"/>
</dbReference>
<dbReference type="GO" id="GO:0003677">
    <property type="term" value="F:DNA binding"/>
    <property type="evidence" value="ECO:0007669"/>
    <property type="project" value="InterPro"/>
</dbReference>
<feature type="domain" description="Helix-hairpin-helix DNA-binding motif class 1" evidence="2">
    <location>
        <begin position="68"/>
        <end position="87"/>
    </location>
</feature>
<feature type="transmembrane region" description="Helical" evidence="1">
    <location>
        <begin position="12"/>
        <end position="30"/>
    </location>
</feature>
<feature type="domain" description="Helix-hairpin-helix DNA-binding motif class 1" evidence="2">
    <location>
        <begin position="98"/>
        <end position="117"/>
    </location>
</feature>
<dbReference type="GO" id="GO:0015627">
    <property type="term" value="C:type II protein secretion system complex"/>
    <property type="evidence" value="ECO:0007669"/>
    <property type="project" value="TreeGrafter"/>
</dbReference>
<dbReference type="PANTHER" id="PTHR21180">
    <property type="entry name" value="ENDONUCLEASE/EXONUCLEASE/PHOSPHATASE FAMILY DOMAIN-CONTAINING PROTEIN 1"/>
    <property type="match status" value="1"/>
</dbReference>
<protein>
    <submittedName>
        <fullName evidence="3">Helix-hairpin-helix domain-containing protein</fullName>
    </submittedName>
</protein>
<reference evidence="3" key="1">
    <citation type="submission" date="2020-08" db="EMBL/GenBank/DDBJ databases">
        <title>Genome public.</title>
        <authorList>
            <person name="Liu C."/>
            <person name="Sun Q."/>
        </authorList>
    </citation>
    <scope>NUCLEOTIDE SEQUENCE</scope>
    <source>
        <strain evidence="3">NSJ-64</strain>
    </source>
</reference>
<keyword evidence="4" id="KW-1185">Reference proteome</keyword>
<dbReference type="InterPro" id="IPR004509">
    <property type="entry name" value="Competence_ComEA_HhH"/>
</dbReference>
<dbReference type="Proteomes" id="UP000623678">
    <property type="component" value="Unassembled WGS sequence"/>
</dbReference>